<gene>
    <name evidence="3" type="ORF">AYI69_g1901</name>
</gene>
<dbReference type="GO" id="GO:0005829">
    <property type="term" value="C:cytosol"/>
    <property type="evidence" value="ECO:0007669"/>
    <property type="project" value="TreeGrafter"/>
</dbReference>
<dbReference type="SUPFAM" id="SSF52540">
    <property type="entry name" value="P-loop containing nucleoside triphosphate hydrolases"/>
    <property type="match status" value="1"/>
</dbReference>
<reference evidence="4" key="1">
    <citation type="submission" date="2017-01" db="EMBL/GenBank/DDBJ databases">
        <authorList>
            <person name="Wang Y."/>
            <person name="White M."/>
            <person name="Kvist S."/>
            <person name="Moncalvo J.-M."/>
        </authorList>
    </citation>
    <scope>NUCLEOTIDE SEQUENCE [LARGE SCALE GENOMIC DNA]</scope>
    <source>
        <strain evidence="4">ID-206-W2</strain>
    </source>
</reference>
<evidence type="ECO:0000259" key="2">
    <source>
        <dbReference type="Pfam" id="PF02223"/>
    </source>
</evidence>
<evidence type="ECO:0000313" key="3">
    <source>
        <dbReference type="EMBL" id="OMJ28622.1"/>
    </source>
</evidence>
<evidence type="ECO:0000256" key="1">
    <source>
        <dbReference type="ARBA" id="ARBA00009776"/>
    </source>
</evidence>
<keyword evidence="3" id="KW-0808">Transferase</keyword>
<dbReference type="GO" id="GO:0006227">
    <property type="term" value="P:dUDP biosynthetic process"/>
    <property type="evidence" value="ECO:0007669"/>
    <property type="project" value="TreeGrafter"/>
</dbReference>
<dbReference type="PANTHER" id="PTHR10344">
    <property type="entry name" value="THYMIDYLATE KINASE"/>
    <property type="match status" value="1"/>
</dbReference>
<evidence type="ECO:0000313" key="4">
    <source>
        <dbReference type="Proteomes" id="UP000187429"/>
    </source>
</evidence>
<dbReference type="Pfam" id="PF02223">
    <property type="entry name" value="Thymidylate_kin"/>
    <property type="match status" value="1"/>
</dbReference>
<dbReference type="AlphaFoldDB" id="A0A1R1YNZ2"/>
<dbReference type="InterPro" id="IPR039430">
    <property type="entry name" value="Thymidylate_kin-like_dom"/>
</dbReference>
<organism evidence="3 4">
    <name type="scientific">Smittium culicis</name>
    <dbReference type="NCBI Taxonomy" id="133412"/>
    <lineage>
        <taxon>Eukaryota</taxon>
        <taxon>Fungi</taxon>
        <taxon>Fungi incertae sedis</taxon>
        <taxon>Zoopagomycota</taxon>
        <taxon>Kickxellomycotina</taxon>
        <taxon>Harpellomycetes</taxon>
        <taxon>Harpellales</taxon>
        <taxon>Legeriomycetaceae</taxon>
        <taxon>Smittium</taxon>
    </lineage>
</organism>
<accession>A0A1R1YNZ2</accession>
<dbReference type="GO" id="GO:0004798">
    <property type="term" value="F:dTMP kinase activity"/>
    <property type="evidence" value="ECO:0007669"/>
    <property type="project" value="TreeGrafter"/>
</dbReference>
<dbReference type="GO" id="GO:0005739">
    <property type="term" value="C:mitochondrion"/>
    <property type="evidence" value="ECO:0007669"/>
    <property type="project" value="TreeGrafter"/>
</dbReference>
<name>A0A1R1YNZ2_9FUNG</name>
<comment type="caution">
    <text evidence="3">The sequence shown here is derived from an EMBL/GenBank/DDBJ whole genome shotgun (WGS) entry which is preliminary data.</text>
</comment>
<keyword evidence="3" id="KW-0418">Kinase</keyword>
<dbReference type="GO" id="GO:0004550">
    <property type="term" value="F:nucleoside diphosphate kinase activity"/>
    <property type="evidence" value="ECO:0007669"/>
    <property type="project" value="TreeGrafter"/>
</dbReference>
<feature type="domain" description="Thymidylate kinase-like" evidence="2">
    <location>
        <begin position="2"/>
        <end position="75"/>
    </location>
</feature>
<dbReference type="PANTHER" id="PTHR10344:SF1">
    <property type="entry name" value="THYMIDYLATE KINASE"/>
    <property type="match status" value="1"/>
</dbReference>
<dbReference type="Gene3D" id="3.40.50.300">
    <property type="entry name" value="P-loop containing nucleotide triphosphate hydrolases"/>
    <property type="match status" value="1"/>
</dbReference>
<sequence length="96" mass="10891">MGWCLGPDKGLVKPDVTFFMDINPSDAKNRGNYGEERYEVENFQQQVIKQFKKLAEPNWNIIDAGQPLNSVTQQVQSIAVNAIDENKSSINEFETI</sequence>
<dbReference type="Proteomes" id="UP000187429">
    <property type="component" value="Unassembled WGS sequence"/>
</dbReference>
<comment type="similarity">
    <text evidence="1">Belongs to the thymidylate kinase family.</text>
</comment>
<dbReference type="EMBL" id="LSSM01000527">
    <property type="protein sequence ID" value="OMJ28622.1"/>
    <property type="molecule type" value="Genomic_DNA"/>
</dbReference>
<proteinExistence type="inferred from homology"/>
<dbReference type="GO" id="GO:0006235">
    <property type="term" value="P:dTTP biosynthetic process"/>
    <property type="evidence" value="ECO:0007669"/>
    <property type="project" value="TreeGrafter"/>
</dbReference>
<dbReference type="InterPro" id="IPR027417">
    <property type="entry name" value="P-loop_NTPase"/>
</dbReference>
<dbReference type="GO" id="GO:0006233">
    <property type="term" value="P:dTDP biosynthetic process"/>
    <property type="evidence" value="ECO:0007669"/>
    <property type="project" value="TreeGrafter"/>
</dbReference>
<protein>
    <submittedName>
        <fullName evidence="3">Thymidylate kinase</fullName>
    </submittedName>
</protein>
<keyword evidence="4" id="KW-1185">Reference proteome</keyword>
<dbReference type="OrthoDB" id="425602at2759"/>
<dbReference type="GO" id="GO:0005634">
    <property type="term" value="C:nucleus"/>
    <property type="evidence" value="ECO:0007669"/>
    <property type="project" value="TreeGrafter"/>
</dbReference>